<evidence type="ECO:0000256" key="1">
    <source>
        <dbReference type="SAM" id="MobiDB-lite"/>
    </source>
</evidence>
<reference evidence="3" key="3">
    <citation type="submission" date="2022-01" db="EMBL/GenBank/DDBJ databases">
        <authorList>
            <person name="Rubenstein D.R."/>
        </authorList>
    </citation>
    <scope>NUCLEOTIDE SEQUENCE</scope>
    <source>
        <strain evidence="3">SS15</strain>
        <tissue evidence="3">Liver</tissue>
    </source>
</reference>
<protein>
    <submittedName>
        <fullName evidence="2">Uncharacterized protein</fullName>
    </submittedName>
</protein>
<evidence type="ECO:0000313" key="4">
    <source>
        <dbReference type="Proteomes" id="UP000618051"/>
    </source>
</evidence>
<gene>
    <name evidence="3" type="ORF">IHE44_0002543</name>
    <name evidence="2" type="ORF">IHE44_002924</name>
</gene>
<feature type="compositionally biased region" description="Polar residues" evidence="1">
    <location>
        <begin position="42"/>
        <end position="52"/>
    </location>
</feature>
<evidence type="ECO:0000313" key="2">
    <source>
        <dbReference type="EMBL" id="KAG0117276.1"/>
    </source>
</evidence>
<reference evidence="2" key="1">
    <citation type="submission" date="2020-10" db="EMBL/GenBank/DDBJ databases">
        <title>Feather gene expression reveals the developmental basis of iridescence in African starlings.</title>
        <authorList>
            <person name="Rubenstein D.R."/>
        </authorList>
    </citation>
    <scope>NUCLEOTIDE SEQUENCE</scope>
    <source>
        <strain evidence="2">SS15</strain>
        <tissue evidence="2">Liver</tissue>
    </source>
</reference>
<evidence type="ECO:0000313" key="3">
    <source>
        <dbReference type="EMBL" id="KAI1235658.1"/>
    </source>
</evidence>
<dbReference type="EMBL" id="JADDUC020000012">
    <property type="protein sequence ID" value="KAI1235658.1"/>
    <property type="molecule type" value="Genomic_DNA"/>
</dbReference>
<organism evidence="2">
    <name type="scientific">Lamprotornis superbus</name>
    <dbReference type="NCBI Taxonomy" id="245042"/>
    <lineage>
        <taxon>Eukaryota</taxon>
        <taxon>Metazoa</taxon>
        <taxon>Chordata</taxon>
        <taxon>Craniata</taxon>
        <taxon>Vertebrata</taxon>
        <taxon>Euteleostomi</taxon>
        <taxon>Archelosauria</taxon>
        <taxon>Archosauria</taxon>
        <taxon>Dinosauria</taxon>
        <taxon>Saurischia</taxon>
        <taxon>Theropoda</taxon>
        <taxon>Coelurosauria</taxon>
        <taxon>Aves</taxon>
        <taxon>Neognathae</taxon>
        <taxon>Neoaves</taxon>
        <taxon>Telluraves</taxon>
        <taxon>Australaves</taxon>
        <taxon>Passeriformes</taxon>
        <taxon>Sturnidae</taxon>
        <taxon>Lamprotornis</taxon>
    </lineage>
</organism>
<proteinExistence type="predicted"/>
<keyword evidence="4" id="KW-1185">Reference proteome</keyword>
<reference evidence="3 4" key="2">
    <citation type="journal article" date="2021" name="J. Hered.">
        <title>Feather Gene Expression Elucidates the Developmental Basis of Plumage Iridescence in African Starlings.</title>
        <authorList>
            <person name="Rubenstein D.R."/>
            <person name="Corvelo A."/>
            <person name="MacManes M.D."/>
            <person name="Maia R."/>
            <person name="Narzisi G."/>
            <person name="Rousaki A."/>
            <person name="Vandenabeele P."/>
            <person name="Shawkey M.D."/>
            <person name="Solomon J."/>
        </authorList>
    </citation>
    <scope>NUCLEOTIDE SEQUENCE [LARGE SCALE GENOMIC DNA]</scope>
    <source>
        <strain evidence="3">SS15</strain>
    </source>
</reference>
<comment type="caution">
    <text evidence="2">The sequence shown here is derived from an EMBL/GenBank/DDBJ whole genome shotgun (WGS) entry which is preliminary data.</text>
</comment>
<dbReference type="Proteomes" id="UP000618051">
    <property type="component" value="Unassembled WGS sequence"/>
</dbReference>
<dbReference type="AlphaFoldDB" id="A0A835NLJ4"/>
<accession>A0A835NLJ4</accession>
<feature type="non-terminal residue" evidence="2">
    <location>
        <position position="67"/>
    </location>
</feature>
<feature type="region of interest" description="Disordered" evidence="1">
    <location>
        <begin position="42"/>
        <end position="67"/>
    </location>
</feature>
<name>A0A835NLJ4_9PASS</name>
<dbReference type="EMBL" id="JADDUC010000145">
    <property type="protein sequence ID" value="KAG0117276.1"/>
    <property type="molecule type" value="Genomic_DNA"/>
</dbReference>
<sequence length="67" mass="7337">MQPEQQLSQDRGASHQLRKGAWSSLVGESMLGYRGCRSRGASRNTLSASAIHSSWAPEAQRGPVFHQ</sequence>
<dbReference type="OrthoDB" id="10642231at2759"/>